<reference evidence="2" key="1">
    <citation type="journal article" date="2014" name="Int. J. Syst. Evol. Microbiol.">
        <title>Complete genome sequence of Corynebacterium casei LMG S-19264T (=DSM 44701T), isolated from a smear-ripened cheese.</title>
        <authorList>
            <consortium name="US DOE Joint Genome Institute (JGI-PGF)"/>
            <person name="Walter F."/>
            <person name="Albersmeier A."/>
            <person name="Kalinowski J."/>
            <person name="Ruckert C."/>
        </authorList>
    </citation>
    <scope>NUCLEOTIDE SEQUENCE</scope>
    <source>
        <strain evidence="2">JCM 17251</strain>
    </source>
</reference>
<dbReference type="InterPro" id="IPR006448">
    <property type="entry name" value="Phage_term_ssu_P27"/>
</dbReference>
<accession>A0A918D1Z8</accession>
<evidence type="ECO:0000313" key="2">
    <source>
        <dbReference type="EMBL" id="GGN59386.1"/>
    </source>
</evidence>
<proteinExistence type="predicted"/>
<feature type="region of interest" description="Disordered" evidence="1">
    <location>
        <begin position="104"/>
        <end position="131"/>
    </location>
</feature>
<evidence type="ECO:0000313" key="3">
    <source>
        <dbReference type="Proteomes" id="UP000624041"/>
    </source>
</evidence>
<evidence type="ECO:0000256" key="1">
    <source>
        <dbReference type="SAM" id="MobiDB-lite"/>
    </source>
</evidence>
<organism evidence="2 3">
    <name type="scientific">Oceanobacillus indicireducens</name>
    <dbReference type="NCBI Taxonomy" id="1004261"/>
    <lineage>
        <taxon>Bacteria</taxon>
        <taxon>Bacillati</taxon>
        <taxon>Bacillota</taxon>
        <taxon>Bacilli</taxon>
        <taxon>Bacillales</taxon>
        <taxon>Bacillaceae</taxon>
        <taxon>Oceanobacillus</taxon>
    </lineage>
</organism>
<dbReference type="EMBL" id="BMOS01000014">
    <property type="protein sequence ID" value="GGN59386.1"/>
    <property type="molecule type" value="Genomic_DNA"/>
</dbReference>
<keyword evidence="3" id="KW-1185">Reference proteome</keyword>
<feature type="compositionally biased region" description="Basic and acidic residues" evidence="1">
    <location>
        <begin position="105"/>
        <end position="120"/>
    </location>
</feature>
<name>A0A918D1Z8_9BACI</name>
<feature type="compositionally biased region" description="Acidic residues" evidence="1">
    <location>
        <begin position="121"/>
        <end position="131"/>
    </location>
</feature>
<evidence type="ECO:0008006" key="4">
    <source>
        <dbReference type="Google" id="ProtNLM"/>
    </source>
</evidence>
<dbReference type="AlphaFoldDB" id="A0A918D1Z8"/>
<dbReference type="Proteomes" id="UP000624041">
    <property type="component" value="Unassembled WGS sequence"/>
</dbReference>
<dbReference type="RefSeq" id="WP_188857365.1">
    <property type="nucleotide sequence ID" value="NZ_BMOS01000014.1"/>
</dbReference>
<comment type="caution">
    <text evidence="2">The sequence shown here is derived from an EMBL/GenBank/DDBJ whole genome shotgun (WGS) entry which is preliminary data.</text>
</comment>
<dbReference type="Pfam" id="PF05119">
    <property type="entry name" value="Terminase_4"/>
    <property type="match status" value="1"/>
</dbReference>
<reference evidence="2" key="2">
    <citation type="submission" date="2020-09" db="EMBL/GenBank/DDBJ databases">
        <authorList>
            <person name="Sun Q."/>
            <person name="Ohkuma M."/>
        </authorList>
    </citation>
    <scope>NUCLEOTIDE SEQUENCE</scope>
    <source>
        <strain evidence="2">JCM 17251</strain>
    </source>
</reference>
<dbReference type="NCBIfam" id="TIGR01558">
    <property type="entry name" value="sm_term_P27"/>
    <property type="match status" value="1"/>
</dbReference>
<sequence length="131" mass="15002">MSENGKVTYKVPSWLDNMAKTEWKRVLPLIDHDTFSEVDLKALEAYCQAYAKWKRSETILMKKGYTFETPNGYVQQRPEVSIAKDAFASMQTIAKELGFTPASRIRMDKNRGEGNGRGDETDPEMEDMIVK</sequence>
<gene>
    <name evidence="2" type="ORF">GCM10007971_22420</name>
</gene>
<protein>
    <recommendedName>
        <fullName evidence="4">Phage terminase small subunit P27 family</fullName>
    </recommendedName>
</protein>